<name>A0AC35FQ26_9BILA</name>
<accession>A0AC35FQ26</accession>
<evidence type="ECO:0000313" key="1">
    <source>
        <dbReference type="Proteomes" id="UP000887580"/>
    </source>
</evidence>
<dbReference type="Proteomes" id="UP000887580">
    <property type="component" value="Unplaced"/>
</dbReference>
<evidence type="ECO:0000313" key="2">
    <source>
        <dbReference type="WBParaSite" id="PS1159_v2.g19729.t1"/>
    </source>
</evidence>
<reference evidence="2" key="1">
    <citation type="submission" date="2022-11" db="UniProtKB">
        <authorList>
            <consortium name="WormBaseParasite"/>
        </authorList>
    </citation>
    <scope>IDENTIFICATION</scope>
</reference>
<proteinExistence type="predicted"/>
<organism evidence="1 2">
    <name type="scientific">Panagrolaimus sp. PS1159</name>
    <dbReference type="NCBI Taxonomy" id="55785"/>
    <lineage>
        <taxon>Eukaryota</taxon>
        <taxon>Metazoa</taxon>
        <taxon>Ecdysozoa</taxon>
        <taxon>Nematoda</taxon>
        <taxon>Chromadorea</taxon>
        <taxon>Rhabditida</taxon>
        <taxon>Tylenchina</taxon>
        <taxon>Panagrolaimomorpha</taxon>
        <taxon>Panagrolaimoidea</taxon>
        <taxon>Panagrolaimidae</taxon>
        <taxon>Panagrolaimus</taxon>
    </lineage>
</organism>
<protein>
    <submittedName>
        <fullName evidence="2">Uncharacterized protein</fullName>
    </submittedName>
</protein>
<dbReference type="WBParaSite" id="PS1159_v2.g19729.t1">
    <property type="protein sequence ID" value="PS1159_v2.g19729.t1"/>
    <property type="gene ID" value="PS1159_v2.g19729"/>
</dbReference>
<sequence>MIIIQRRLILVLEHIVIIKVNCSTFFWDCKIIYQPSPTWGNHVPLFKFHGVDVKNYRYYDKGTCGFYIEMFQ</sequence>